<dbReference type="OrthoDB" id="1049195at2759"/>
<dbReference type="InterPro" id="IPR000504">
    <property type="entry name" value="RRM_dom"/>
</dbReference>
<dbReference type="GO" id="GO:1990904">
    <property type="term" value="C:ribonucleoprotein complex"/>
    <property type="evidence" value="ECO:0007669"/>
    <property type="project" value="TreeGrafter"/>
</dbReference>
<sequence>MPFLGSEKPRLRSRRSEDEFVVFLQGIPPHCRWQELKDLVRQTALHIRQAVVYDDSHGFPTGLGQIIVKNEDEAWRTYHRLSTNGWDGQSLVVTLSRTSTPTKPIAGPTRSPPAMIQSGYVSGYSTPPSGHGSMALPPSPVSPESAHPATPPFSFPDYGPMMAPMPMPPRSFIPMMPDPLAPSIQCFPPSPVMNVPSYEQHWNMLPGYPMNPSHSMHSLNGDQPAPNHQRSYLDKCRFKGPDPHSLAFYPERRTLTLENLNPATTCADLTDLLRTAGTVEHCNIVTTDSTKSGHIRGLATMQSAEDAQRALILFNNLTFLGSRIRVKIDLISHAMQDADIDGMPAAGLVHEGFGAVVDPVKRGVYRSWADEMTARVRAIDTSKPLVIDGSGLNKSVENLSITSST</sequence>
<dbReference type="SMART" id="SM00360">
    <property type="entry name" value="RRM"/>
    <property type="match status" value="2"/>
</dbReference>
<dbReference type="Pfam" id="PF00076">
    <property type="entry name" value="RRM_1"/>
    <property type="match status" value="1"/>
</dbReference>
<gene>
    <name evidence="5" type="ORF">N7515_002356</name>
</gene>
<dbReference type="CDD" id="cd00590">
    <property type="entry name" value="RRM_SF"/>
    <property type="match status" value="1"/>
</dbReference>
<protein>
    <recommendedName>
        <fullName evidence="4">RRM domain-containing protein</fullName>
    </recommendedName>
</protein>
<keyword evidence="1 2" id="KW-0694">RNA-binding</keyword>
<dbReference type="PROSITE" id="PS50102">
    <property type="entry name" value="RRM"/>
    <property type="match status" value="1"/>
</dbReference>
<evidence type="ECO:0000256" key="2">
    <source>
        <dbReference type="PROSITE-ProRule" id="PRU00176"/>
    </source>
</evidence>
<feature type="domain" description="RRM" evidence="4">
    <location>
        <begin position="253"/>
        <end position="327"/>
    </location>
</feature>
<proteinExistence type="predicted"/>
<dbReference type="PANTHER" id="PTHR23003:SF60">
    <property type="entry name" value="RNA BINDING PROTEIN (AFU_ORTHOLOGUE AFUA_1G02950)"/>
    <property type="match status" value="1"/>
</dbReference>
<dbReference type="PANTHER" id="PTHR23003">
    <property type="entry name" value="RNA RECOGNITION MOTIF RRM DOMAIN CONTAINING PROTEIN"/>
    <property type="match status" value="1"/>
</dbReference>
<organism evidence="5 6">
    <name type="scientific">Penicillium bovifimosum</name>
    <dbReference type="NCBI Taxonomy" id="126998"/>
    <lineage>
        <taxon>Eukaryota</taxon>
        <taxon>Fungi</taxon>
        <taxon>Dikarya</taxon>
        <taxon>Ascomycota</taxon>
        <taxon>Pezizomycotina</taxon>
        <taxon>Eurotiomycetes</taxon>
        <taxon>Eurotiomycetidae</taxon>
        <taxon>Eurotiales</taxon>
        <taxon>Aspergillaceae</taxon>
        <taxon>Penicillium</taxon>
    </lineage>
</organism>
<reference evidence="5" key="2">
    <citation type="journal article" date="2023" name="IMA Fungus">
        <title>Comparative genomic study of the Penicillium genus elucidates a diverse pangenome and 15 lateral gene transfer events.</title>
        <authorList>
            <person name="Petersen C."/>
            <person name="Sorensen T."/>
            <person name="Nielsen M.R."/>
            <person name="Sondergaard T.E."/>
            <person name="Sorensen J.L."/>
            <person name="Fitzpatrick D.A."/>
            <person name="Frisvad J.C."/>
            <person name="Nielsen K.L."/>
        </authorList>
    </citation>
    <scope>NUCLEOTIDE SEQUENCE</scope>
    <source>
        <strain evidence="5">IBT 22155</strain>
    </source>
</reference>
<dbReference type="InterPro" id="IPR035979">
    <property type="entry name" value="RBD_domain_sf"/>
</dbReference>
<dbReference type="Gene3D" id="3.30.70.330">
    <property type="match status" value="2"/>
</dbReference>
<dbReference type="EMBL" id="JAPQKL010000002">
    <property type="protein sequence ID" value="KAJ5143569.1"/>
    <property type="molecule type" value="Genomic_DNA"/>
</dbReference>
<keyword evidence="6" id="KW-1185">Reference proteome</keyword>
<comment type="caution">
    <text evidence="5">The sequence shown here is derived from an EMBL/GenBank/DDBJ whole genome shotgun (WGS) entry which is preliminary data.</text>
</comment>
<dbReference type="InterPro" id="IPR012677">
    <property type="entry name" value="Nucleotide-bd_a/b_plait_sf"/>
</dbReference>
<dbReference type="GO" id="GO:0005737">
    <property type="term" value="C:cytoplasm"/>
    <property type="evidence" value="ECO:0007669"/>
    <property type="project" value="TreeGrafter"/>
</dbReference>
<reference evidence="5" key="1">
    <citation type="submission" date="2022-11" db="EMBL/GenBank/DDBJ databases">
        <authorList>
            <person name="Petersen C."/>
        </authorList>
    </citation>
    <scope>NUCLEOTIDE SEQUENCE</scope>
    <source>
        <strain evidence="5">IBT 22155</strain>
    </source>
</reference>
<name>A0A9W9HBR9_9EURO</name>
<dbReference type="Proteomes" id="UP001149079">
    <property type="component" value="Unassembled WGS sequence"/>
</dbReference>
<evidence type="ECO:0000256" key="1">
    <source>
        <dbReference type="ARBA" id="ARBA00022884"/>
    </source>
</evidence>
<dbReference type="RefSeq" id="XP_056525213.1">
    <property type="nucleotide sequence ID" value="XM_056663100.1"/>
</dbReference>
<evidence type="ECO:0000259" key="4">
    <source>
        <dbReference type="PROSITE" id="PS50102"/>
    </source>
</evidence>
<evidence type="ECO:0000256" key="3">
    <source>
        <dbReference type="SAM" id="MobiDB-lite"/>
    </source>
</evidence>
<dbReference type="AlphaFoldDB" id="A0A9W9HBR9"/>
<feature type="region of interest" description="Disordered" evidence="3">
    <location>
        <begin position="126"/>
        <end position="148"/>
    </location>
</feature>
<dbReference type="InterPro" id="IPR050374">
    <property type="entry name" value="RRT5_SRSF_SR"/>
</dbReference>
<evidence type="ECO:0000313" key="6">
    <source>
        <dbReference type="Proteomes" id="UP001149079"/>
    </source>
</evidence>
<evidence type="ECO:0000313" key="5">
    <source>
        <dbReference type="EMBL" id="KAJ5143569.1"/>
    </source>
</evidence>
<dbReference type="GO" id="GO:0003729">
    <property type="term" value="F:mRNA binding"/>
    <property type="evidence" value="ECO:0007669"/>
    <property type="project" value="TreeGrafter"/>
</dbReference>
<accession>A0A9W9HBR9</accession>
<dbReference type="GO" id="GO:0005634">
    <property type="term" value="C:nucleus"/>
    <property type="evidence" value="ECO:0007669"/>
    <property type="project" value="TreeGrafter"/>
</dbReference>
<dbReference type="GeneID" id="81402270"/>
<dbReference type="SUPFAM" id="SSF54928">
    <property type="entry name" value="RNA-binding domain, RBD"/>
    <property type="match status" value="1"/>
</dbReference>